<accession>A0A101FH95</accession>
<organism evidence="1 2">
    <name type="scientific">Thermacetogenium phaeum</name>
    <dbReference type="NCBI Taxonomy" id="85874"/>
    <lineage>
        <taxon>Bacteria</taxon>
        <taxon>Bacillati</taxon>
        <taxon>Bacillota</taxon>
        <taxon>Clostridia</taxon>
        <taxon>Thermoanaerobacterales</taxon>
        <taxon>Thermoanaerobacteraceae</taxon>
        <taxon>Thermacetogenium</taxon>
    </lineage>
</organism>
<protein>
    <submittedName>
        <fullName evidence="1">Acylneuraminate cytidylyltransferase</fullName>
    </submittedName>
</protein>
<dbReference type="InterPro" id="IPR003329">
    <property type="entry name" value="Cytidylyl_trans"/>
</dbReference>
<dbReference type="SUPFAM" id="SSF53448">
    <property type="entry name" value="Nucleotide-diphospho-sugar transferases"/>
    <property type="match status" value="1"/>
</dbReference>
<evidence type="ECO:0000313" key="2">
    <source>
        <dbReference type="Proteomes" id="UP000053326"/>
    </source>
</evidence>
<dbReference type="PANTHER" id="PTHR21485:SF6">
    <property type="entry name" value="N-ACYLNEURAMINATE CYTIDYLYLTRANSFERASE-RELATED"/>
    <property type="match status" value="1"/>
</dbReference>
<dbReference type="PATRIC" id="fig|85874.4.peg.1453"/>
<gene>
    <name evidence="1" type="ORF">XD66_0320</name>
</gene>
<dbReference type="PANTHER" id="PTHR21485">
    <property type="entry name" value="HAD SUPERFAMILY MEMBERS CMAS AND KDSC"/>
    <property type="match status" value="1"/>
</dbReference>
<dbReference type="Gene3D" id="3.90.550.10">
    <property type="entry name" value="Spore Coat Polysaccharide Biosynthesis Protein SpsA, Chain A"/>
    <property type="match status" value="1"/>
</dbReference>
<dbReference type="Proteomes" id="UP000053326">
    <property type="component" value="Unassembled WGS sequence"/>
</dbReference>
<dbReference type="GO" id="GO:0008781">
    <property type="term" value="F:N-acylneuraminate cytidylyltransferase activity"/>
    <property type="evidence" value="ECO:0007669"/>
    <property type="project" value="TreeGrafter"/>
</dbReference>
<dbReference type="InterPro" id="IPR050793">
    <property type="entry name" value="CMP-NeuNAc_synthase"/>
</dbReference>
<evidence type="ECO:0000313" key="1">
    <source>
        <dbReference type="EMBL" id="KUK36974.1"/>
    </source>
</evidence>
<keyword evidence="1" id="KW-0808">Transferase</keyword>
<comment type="caution">
    <text evidence="1">The sequence shown here is derived from an EMBL/GenBank/DDBJ whole genome shotgun (WGS) entry which is preliminary data.</text>
</comment>
<sequence>MSTARPCGLLTGCCNCGGGVHPGKEMGKVYKGKTILGFIPARAGSKGLPGKNLRLLAGKPLIVHTIETARASGVFDCLLVSTDGEEIARVAREAGAEVPFMRPAELATDTAKGIDVLAHAMAWCEEHGRFFDWVMILQPTSPLRDVADILGACRLMLERKAQSVISVCEVDHHPWWCNTLPEDLNMENFIRPEIVGLNRQELPVFYRLNGAIYLGEWEFFKKGHSFYGPRTFAYIMPKNRSVDIDTEIDFLLAELLIKTIS</sequence>
<dbReference type="InterPro" id="IPR029044">
    <property type="entry name" value="Nucleotide-diphossugar_trans"/>
</dbReference>
<proteinExistence type="predicted"/>
<dbReference type="EMBL" id="LGFO01000022">
    <property type="protein sequence ID" value="KUK36974.1"/>
    <property type="molecule type" value="Genomic_DNA"/>
</dbReference>
<dbReference type="AlphaFoldDB" id="A0A101FH95"/>
<name>A0A101FH95_9THEO</name>
<dbReference type="Pfam" id="PF02348">
    <property type="entry name" value="CTP_transf_3"/>
    <property type="match status" value="1"/>
</dbReference>
<keyword evidence="1" id="KW-0548">Nucleotidyltransferase</keyword>
<dbReference type="CDD" id="cd02513">
    <property type="entry name" value="CMP-NeuAc_Synthase"/>
    <property type="match status" value="1"/>
</dbReference>
<reference evidence="2" key="1">
    <citation type="journal article" date="2015" name="MBio">
        <title>Genome-Resolved Metagenomic Analysis Reveals Roles for Candidate Phyla and Other Microbial Community Members in Biogeochemical Transformations in Oil Reservoirs.</title>
        <authorList>
            <person name="Hu P."/>
            <person name="Tom L."/>
            <person name="Singh A."/>
            <person name="Thomas B.C."/>
            <person name="Baker B.J."/>
            <person name="Piceno Y.M."/>
            <person name="Andersen G.L."/>
            <person name="Banfield J.F."/>
        </authorList>
    </citation>
    <scope>NUCLEOTIDE SEQUENCE [LARGE SCALE GENOMIC DNA]</scope>
</reference>